<protein>
    <submittedName>
        <fullName evidence="2">Uncharacterized protein</fullName>
    </submittedName>
</protein>
<evidence type="ECO:0000313" key="2">
    <source>
        <dbReference type="EMBL" id="KAG9348458.1"/>
    </source>
</evidence>
<feature type="compositionally biased region" description="Pro residues" evidence="1">
    <location>
        <begin position="64"/>
        <end position="74"/>
    </location>
</feature>
<name>A0A8T2PG44_9TELE</name>
<sequence length="136" mass="14471">MGSGWVQVSWEILSEVPCPSTMCNPPNPPPTITHAEWDQSLGYGGSEGTTLLAVLLSCGECASPPPNGKYPPPNRSRQARNTVSTEGNFLQTASRSALIPLLHSLIVPDAKRLLHPLPSPYSSPSYPSPVHQATSS</sequence>
<dbReference type="Proteomes" id="UP000824540">
    <property type="component" value="Unassembled WGS sequence"/>
</dbReference>
<dbReference type="EMBL" id="JAFBMS010000011">
    <property type="protein sequence ID" value="KAG9348458.1"/>
    <property type="molecule type" value="Genomic_DNA"/>
</dbReference>
<feature type="region of interest" description="Disordered" evidence="1">
    <location>
        <begin position="64"/>
        <end position="87"/>
    </location>
</feature>
<feature type="compositionally biased region" description="Low complexity" evidence="1">
    <location>
        <begin position="120"/>
        <end position="129"/>
    </location>
</feature>
<evidence type="ECO:0000256" key="1">
    <source>
        <dbReference type="SAM" id="MobiDB-lite"/>
    </source>
</evidence>
<evidence type="ECO:0000313" key="3">
    <source>
        <dbReference type="Proteomes" id="UP000824540"/>
    </source>
</evidence>
<reference evidence="2" key="1">
    <citation type="thesis" date="2021" institute="BYU ScholarsArchive" country="Provo, UT, USA">
        <title>Applications of and Algorithms for Genome Assembly and Genomic Analyses with an Emphasis on Marine Teleosts.</title>
        <authorList>
            <person name="Pickett B.D."/>
        </authorList>
    </citation>
    <scope>NUCLEOTIDE SEQUENCE</scope>
    <source>
        <strain evidence="2">HI-2016</strain>
    </source>
</reference>
<dbReference type="AlphaFoldDB" id="A0A8T2PG44"/>
<organism evidence="2 3">
    <name type="scientific">Albula glossodonta</name>
    <name type="common">roundjaw bonefish</name>
    <dbReference type="NCBI Taxonomy" id="121402"/>
    <lineage>
        <taxon>Eukaryota</taxon>
        <taxon>Metazoa</taxon>
        <taxon>Chordata</taxon>
        <taxon>Craniata</taxon>
        <taxon>Vertebrata</taxon>
        <taxon>Euteleostomi</taxon>
        <taxon>Actinopterygii</taxon>
        <taxon>Neopterygii</taxon>
        <taxon>Teleostei</taxon>
        <taxon>Albuliformes</taxon>
        <taxon>Albulidae</taxon>
        <taxon>Albula</taxon>
    </lineage>
</organism>
<keyword evidence="3" id="KW-1185">Reference proteome</keyword>
<proteinExistence type="predicted"/>
<feature type="region of interest" description="Disordered" evidence="1">
    <location>
        <begin position="114"/>
        <end position="136"/>
    </location>
</feature>
<gene>
    <name evidence="2" type="ORF">JZ751_002193</name>
</gene>
<feature type="compositionally biased region" description="Polar residues" evidence="1">
    <location>
        <begin position="75"/>
        <end position="87"/>
    </location>
</feature>
<comment type="caution">
    <text evidence="2">The sequence shown here is derived from an EMBL/GenBank/DDBJ whole genome shotgun (WGS) entry which is preliminary data.</text>
</comment>
<accession>A0A8T2PG44</accession>